<feature type="transmembrane region" description="Helical" evidence="7">
    <location>
        <begin position="30"/>
        <end position="50"/>
    </location>
</feature>
<feature type="transmembrane region" description="Helical" evidence="7">
    <location>
        <begin position="129"/>
        <end position="151"/>
    </location>
</feature>
<evidence type="ECO:0000256" key="1">
    <source>
        <dbReference type="ARBA" id="ARBA00004141"/>
    </source>
</evidence>
<proteinExistence type="predicted"/>
<evidence type="ECO:0000256" key="5">
    <source>
        <dbReference type="ARBA" id="ARBA00023043"/>
    </source>
</evidence>
<evidence type="ECO:0000256" key="6">
    <source>
        <dbReference type="ARBA" id="ARBA00023136"/>
    </source>
</evidence>
<evidence type="ECO:0000256" key="3">
    <source>
        <dbReference type="ARBA" id="ARBA00022737"/>
    </source>
</evidence>
<protein>
    <recommendedName>
        <fullName evidence="8">PGG domain-containing protein</fullName>
    </recommendedName>
</protein>
<gene>
    <name evidence="9" type="ORF">Fmac_012094</name>
</gene>
<keyword evidence="2 7" id="KW-0812">Transmembrane</keyword>
<keyword evidence="4 7" id="KW-1133">Transmembrane helix</keyword>
<evidence type="ECO:0000256" key="2">
    <source>
        <dbReference type="ARBA" id="ARBA00022692"/>
    </source>
</evidence>
<feature type="transmembrane region" description="Helical" evidence="7">
    <location>
        <begin position="163"/>
        <end position="193"/>
    </location>
</feature>
<dbReference type="Pfam" id="PF13962">
    <property type="entry name" value="PGG"/>
    <property type="match status" value="1"/>
</dbReference>
<name>A0ABD1MPB5_9FABA</name>
<accession>A0ABD1MPB5</accession>
<feature type="domain" description="PGG" evidence="8">
    <location>
        <begin position="29"/>
        <end position="147"/>
    </location>
</feature>
<evidence type="ECO:0000259" key="8">
    <source>
        <dbReference type="Pfam" id="PF13962"/>
    </source>
</evidence>
<reference evidence="9 10" key="1">
    <citation type="submission" date="2024-08" db="EMBL/GenBank/DDBJ databases">
        <title>Insights into the chromosomal genome structure of Flemingia macrophylla.</title>
        <authorList>
            <person name="Ding Y."/>
            <person name="Zhao Y."/>
            <person name="Bi W."/>
            <person name="Wu M."/>
            <person name="Zhao G."/>
            <person name="Gong Y."/>
            <person name="Li W."/>
            <person name="Zhang P."/>
        </authorList>
    </citation>
    <scope>NUCLEOTIDE SEQUENCE [LARGE SCALE GENOMIC DNA]</scope>
    <source>
        <strain evidence="9">DYQJB</strain>
        <tissue evidence="9">Leaf</tissue>
    </source>
</reference>
<dbReference type="GO" id="GO:0016020">
    <property type="term" value="C:membrane"/>
    <property type="evidence" value="ECO:0007669"/>
    <property type="project" value="UniProtKB-SubCell"/>
</dbReference>
<evidence type="ECO:0000313" key="10">
    <source>
        <dbReference type="Proteomes" id="UP001603857"/>
    </source>
</evidence>
<evidence type="ECO:0000256" key="4">
    <source>
        <dbReference type="ARBA" id="ARBA00022989"/>
    </source>
</evidence>
<dbReference type="InterPro" id="IPR026961">
    <property type="entry name" value="PGG_dom"/>
</dbReference>
<keyword evidence="3" id="KW-0677">Repeat</keyword>
<keyword evidence="10" id="KW-1185">Reference proteome</keyword>
<keyword evidence="5" id="KW-0040">ANK repeat</keyword>
<organism evidence="9 10">
    <name type="scientific">Flemingia macrophylla</name>
    <dbReference type="NCBI Taxonomy" id="520843"/>
    <lineage>
        <taxon>Eukaryota</taxon>
        <taxon>Viridiplantae</taxon>
        <taxon>Streptophyta</taxon>
        <taxon>Embryophyta</taxon>
        <taxon>Tracheophyta</taxon>
        <taxon>Spermatophyta</taxon>
        <taxon>Magnoliopsida</taxon>
        <taxon>eudicotyledons</taxon>
        <taxon>Gunneridae</taxon>
        <taxon>Pentapetalae</taxon>
        <taxon>rosids</taxon>
        <taxon>fabids</taxon>
        <taxon>Fabales</taxon>
        <taxon>Fabaceae</taxon>
        <taxon>Papilionoideae</taxon>
        <taxon>50 kb inversion clade</taxon>
        <taxon>NPAAA clade</taxon>
        <taxon>indigoferoid/millettioid clade</taxon>
        <taxon>Phaseoleae</taxon>
        <taxon>Flemingia</taxon>
    </lineage>
</organism>
<dbReference type="AlphaFoldDB" id="A0ABD1MPB5"/>
<keyword evidence="6 7" id="KW-0472">Membrane</keyword>
<comment type="caution">
    <text evidence="9">The sequence shown here is derived from an EMBL/GenBank/DDBJ whole genome shotgun (WGS) entry which is preliminary data.</text>
</comment>
<evidence type="ECO:0000313" key="9">
    <source>
        <dbReference type="EMBL" id="KAL2337648.1"/>
    </source>
</evidence>
<dbReference type="PANTHER" id="PTHR24186">
    <property type="entry name" value="PROTEIN PHOSPHATASE 1 REGULATORY SUBUNIT"/>
    <property type="match status" value="1"/>
</dbReference>
<dbReference type="PANTHER" id="PTHR24186:SF37">
    <property type="entry name" value="PGG DOMAIN-CONTAINING PROTEIN"/>
    <property type="match status" value="1"/>
</dbReference>
<sequence>MEEEESESKGWKDCVKSVGKWMSHMDKDKWLMDMRGLLCVMATVMATTTFQSATNPPGGVWPTLPITNEESVKDQCRHGVCPGYSVLAVVEQDEYERFLIYNTTCFISSLAVCLLLVSGFPLNHRFFTWLCSIGMCIIITSLTFTYLSAASMNTPDNLWKEKYFMLGIVIFVWIGLLGLVTFVLSLRLFVWIVTKCIDKRKRN</sequence>
<evidence type="ECO:0000256" key="7">
    <source>
        <dbReference type="SAM" id="Phobius"/>
    </source>
</evidence>
<feature type="transmembrane region" description="Helical" evidence="7">
    <location>
        <begin position="98"/>
        <end position="117"/>
    </location>
</feature>
<dbReference type="EMBL" id="JBGMDY010000004">
    <property type="protein sequence ID" value="KAL2337648.1"/>
    <property type="molecule type" value="Genomic_DNA"/>
</dbReference>
<comment type="subcellular location">
    <subcellularLocation>
        <location evidence="1">Membrane</location>
        <topology evidence="1">Multi-pass membrane protein</topology>
    </subcellularLocation>
</comment>
<dbReference type="Proteomes" id="UP001603857">
    <property type="component" value="Unassembled WGS sequence"/>
</dbReference>